<dbReference type="SUPFAM" id="SSF48150">
    <property type="entry name" value="DNA-glycosylase"/>
    <property type="match status" value="1"/>
</dbReference>
<keyword evidence="6" id="KW-1185">Reference proteome</keyword>
<reference evidence="5 6" key="1">
    <citation type="journal article" date="2018" name="Mol. Biol. Evol.">
        <title>Broad Genomic Sampling Reveals a Smut Pathogenic Ancestry of the Fungal Clade Ustilaginomycotina.</title>
        <authorList>
            <person name="Kijpornyongpan T."/>
            <person name="Mondo S.J."/>
            <person name="Barry K."/>
            <person name="Sandor L."/>
            <person name="Lee J."/>
            <person name="Lipzen A."/>
            <person name="Pangilinan J."/>
            <person name="LaButti K."/>
            <person name="Hainaut M."/>
            <person name="Henrissat B."/>
            <person name="Grigoriev I.V."/>
            <person name="Spatafora J.W."/>
            <person name="Aime M.C."/>
        </authorList>
    </citation>
    <scope>NUCLEOTIDE SEQUENCE [LARGE SCALE GENOMIC DNA]</scope>
    <source>
        <strain evidence="5 6">MCA 4658</strain>
    </source>
</reference>
<dbReference type="GO" id="GO:0005634">
    <property type="term" value="C:nucleus"/>
    <property type="evidence" value="ECO:0007669"/>
    <property type="project" value="TreeGrafter"/>
</dbReference>
<dbReference type="GO" id="GO:0008725">
    <property type="term" value="F:DNA-3-methyladenine glycosylase activity"/>
    <property type="evidence" value="ECO:0007669"/>
    <property type="project" value="TreeGrafter"/>
</dbReference>
<dbReference type="Pfam" id="PF00730">
    <property type="entry name" value="HhH-GPD"/>
    <property type="match status" value="1"/>
</dbReference>
<protein>
    <submittedName>
        <fullName evidence="5">DNA glycosylase</fullName>
    </submittedName>
</protein>
<evidence type="ECO:0000313" key="6">
    <source>
        <dbReference type="Proteomes" id="UP000245783"/>
    </source>
</evidence>
<evidence type="ECO:0000256" key="1">
    <source>
        <dbReference type="ARBA" id="ARBA00010817"/>
    </source>
</evidence>
<dbReference type="Proteomes" id="UP000245783">
    <property type="component" value="Unassembled WGS sequence"/>
</dbReference>
<evidence type="ECO:0000313" key="5">
    <source>
        <dbReference type="EMBL" id="PWN40519.1"/>
    </source>
</evidence>
<gene>
    <name evidence="5" type="ORF">IE81DRAFT_276118</name>
</gene>
<dbReference type="GO" id="GO:0006285">
    <property type="term" value="P:base-excision repair, AP site formation"/>
    <property type="evidence" value="ECO:0007669"/>
    <property type="project" value="TreeGrafter"/>
</dbReference>
<dbReference type="RefSeq" id="XP_025367679.1">
    <property type="nucleotide sequence ID" value="XM_025511464.1"/>
</dbReference>
<dbReference type="STRING" id="1522189.A0A316VSA0"/>
<feature type="domain" description="HhH-GPD" evidence="4">
    <location>
        <begin position="71"/>
        <end position="243"/>
    </location>
</feature>
<dbReference type="PANTHER" id="PTHR43003">
    <property type="entry name" value="DNA-3-METHYLADENINE GLYCOSYLASE"/>
    <property type="match status" value="1"/>
</dbReference>
<dbReference type="FunFam" id="1.10.340.30:FF:000004">
    <property type="entry name" value="DNA-3-methyladenine glycosylase II"/>
    <property type="match status" value="1"/>
</dbReference>
<dbReference type="GO" id="GO:0006307">
    <property type="term" value="P:DNA alkylation repair"/>
    <property type="evidence" value="ECO:0007669"/>
    <property type="project" value="TreeGrafter"/>
</dbReference>
<evidence type="ECO:0000256" key="3">
    <source>
        <dbReference type="ARBA" id="ARBA00023204"/>
    </source>
</evidence>
<dbReference type="AlphaFoldDB" id="A0A316VSA0"/>
<comment type="similarity">
    <text evidence="1">Belongs to the alkylbase DNA glycosidase AlkA family.</text>
</comment>
<proteinExistence type="inferred from homology"/>
<dbReference type="Gene3D" id="1.10.340.30">
    <property type="entry name" value="Hypothetical protein, domain 2"/>
    <property type="match status" value="1"/>
</dbReference>
<dbReference type="Gene3D" id="1.10.1670.40">
    <property type="match status" value="1"/>
</dbReference>
<evidence type="ECO:0000256" key="2">
    <source>
        <dbReference type="ARBA" id="ARBA00022763"/>
    </source>
</evidence>
<dbReference type="PANTHER" id="PTHR43003:SF5">
    <property type="entry name" value="DNA-3-METHYLADENINE GLYCOSYLASE"/>
    <property type="match status" value="1"/>
</dbReference>
<dbReference type="SMART" id="SM00478">
    <property type="entry name" value="ENDO3c"/>
    <property type="match status" value="1"/>
</dbReference>
<dbReference type="FunCoup" id="A0A316VSA0">
    <property type="interactions" value="8"/>
</dbReference>
<dbReference type="GO" id="GO:0032993">
    <property type="term" value="C:protein-DNA complex"/>
    <property type="evidence" value="ECO:0007669"/>
    <property type="project" value="TreeGrafter"/>
</dbReference>
<dbReference type="OrthoDB" id="415889at2759"/>
<dbReference type="InterPro" id="IPR051912">
    <property type="entry name" value="Alkylbase_DNA_Glycosylase/TA"/>
</dbReference>
<dbReference type="EMBL" id="KZ819415">
    <property type="protein sequence ID" value="PWN40519.1"/>
    <property type="molecule type" value="Genomic_DNA"/>
</dbReference>
<dbReference type="GeneID" id="37033334"/>
<keyword evidence="3" id="KW-0234">DNA repair</keyword>
<organism evidence="5 6">
    <name type="scientific">Ceraceosorus guamensis</name>
    <dbReference type="NCBI Taxonomy" id="1522189"/>
    <lineage>
        <taxon>Eukaryota</taxon>
        <taxon>Fungi</taxon>
        <taxon>Dikarya</taxon>
        <taxon>Basidiomycota</taxon>
        <taxon>Ustilaginomycotina</taxon>
        <taxon>Exobasidiomycetes</taxon>
        <taxon>Ceraceosorales</taxon>
        <taxon>Ceraceosoraceae</taxon>
        <taxon>Ceraceosorus</taxon>
    </lineage>
</organism>
<name>A0A316VSA0_9BASI</name>
<dbReference type="InterPro" id="IPR003265">
    <property type="entry name" value="HhH-GPD_domain"/>
</dbReference>
<dbReference type="CDD" id="cd00056">
    <property type="entry name" value="ENDO3c"/>
    <property type="match status" value="1"/>
</dbReference>
<dbReference type="InterPro" id="IPR011257">
    <property type="entry name" value="DNA_glycosylase"/>
</dbReference>
<sequence>PLLSEAEIRLATTMKRPRMTYSFEVARRHLEEADVRFKSMFSTVDMTRFKPFLAAAQEGNLPRRTMTTSIIGQQISWKAAKAVIWRFCSIFHPELGQAPSDREQFKSQLVFPAPLQVLSEDPRKYRGAGLSEAKARSVVDVARRFADGRLNVRRLSAASTEGCTDELVEARGVGPWTAHMVQLFALREPDVLPVGDLAVQRGMVEFFLSDRRGPKIARKEGGIYERDSPPPDIYTREIPLHPAGISHEFLRSRRNLEFKKRKYFLPEQMELLTETWRPYRSVGVLLMW</sequence>
<dbReference type="InParanoid" id="A0A316VSA0"/>
<feature type="non-terminal residue" evidence="5">
    <location>
        <position position="288"/>
    </location>
</feature>
<accession>A0A316VSA0</accession>
<keyword evidence="2" id="KW-0227">DNA damage</keyword>
<dbReference type="GO" id="GO:0032131">
    <property type="term" value="F:alkylated DNA binding"/>
    <property type="evidence" value="ECO:0007669"/>
    <property type="project" value="TreeGrafter"/>
</dbReference>
<dbReference type="GO" id="GO:0043916">
    <property type="term" value="F:DNA-7-methylguanine glycosylase activity"/>
    <property type="evidence" value="ECO:0007669"/>
    <property type="project" value="TreeGrafter"/>
</dbReference>
<evidence type="ECO:0000259" key="4">
    <source>
        <dbReference type="SMART" id="SM00478"/>
    </source>
</evidence>
<feature type="non-terminal residue" evidence="5">
    <location>
        <position position="1"/>
    </location>
</feature>